<dbReference type="AlphaFoldDB" id="A0A562B7J9"/>
<organism evidence="1 2">
    <name type="scientific">Cupriavidus gilardii J11</name>
    <dbReference type="NCBI Taxonomy" id="936133"/>
    <lineage>
        <taxon>Bacteria</taxon>
        <taxon>Pseudomonadati</taxon>
        <taxon>Pseudomonadota</taxon>
        <taxon>Betaproteobacteria</taxon>
        <taxon>Burkholderiales</taxon>
        <taxon>Burkholderiaceae</taxon>
        <taxon>Cupriavidus</taxon>
    </lineage>
</organism>
<evidence type="ECO:0008006" key="3">
    <source>
        <dbReference type="Google" id="ProtNLM"/>
    </source>
</evidence>
<dbReference type="Proteomes" id="UP000318141">
    <property type="component" value="Unassembled WGS sequence"/>
</dbReference>
<evidence type="ECO:0000313" key="1">
    <source>
        <dbReference type="EMBL" id="TWG81074.1"/>
    </source>
</evidence>
<evidence type="ECO:0000313" key="2">
    <source>
        <dbReference type="Proteomes" id="UP000318141"/>
    </source>
</evidence>
<protein>
    <recommendedName>
        <fullName evidence="3">F-box domain-containing protein</fullName>
    </recommendedName>
</protein>
<reference evidence="1 2" key="1">
    <citation type="submission" date="2019-07" db="EMBL/GenBank/DDBJ databases">
        <title>Genome sequencing of lignin-degrading bacterial isolates.</title>
        <authorList>
            <person name="Gladden J."/>
        </authorList>
    </citation>
    <scope>NUCLEOTIDE SEQUENCE [LARGE SCALE GENOMIC DNA]</scope>
    <source>
        <strain evidence="1 2">J11</strain>
    </source>
</reference>
<proteinExistence type="predicted"/>
<name>A0A562B7J9_9BURK</name>
<gene>
    <name evidence="1" type="ORF">L602_004700000120</name>
</gene>
<comment type="caution">
    <text evidence="1">The sequence shown here is derived from an EMBL/GenBank/DDBJ whole genome shotgun (WGS) entry which is preliminary data.</text>
</comment>
<dbReference type="EMBL" id="VLJN01000042">
    <property type="protein sequence ID" value="TWG81074.1"/>
    <property type="molecule type" value="Genomic_DNA"/>
</dbReference>
<keyword evidence="2" id="KW-1185">Reference proteome</keyword>
<accession>A0A562B7J9</accession>
<sequence>MLARLYSYANAMLTSVSPPLTGQGRRDTVGLRDAPASASVPVVQWDNHPEAPWRQWLFGPFGGLPGEVLAEIAGYVPDADLASWSRTSHGARAVLRREYLACRLPEAVPGVVTLCLLEKAACDILRFAPRPGHWLAALAGQLALLDESEAAPGFALLLDAADRLPVADQPPLLQRLAVSRYECAAERKHCPIGPKLELRLYRAVLGLQGIDDGHAFSVFMTHCSDQFANSVPSASWDADVAAMPPAVQATALAAVQGRVDRLRCLPHAAFLARLQLAITFPFEDRHVALAALAVPNAYLDGTEASRRFAALLPAVQLLEPHRQPICHAALAYLILPMPAEAIPPAWRQLLAAMPALALFDGAGELLRALHVGIAFMTPRDGAQCRRLLQDSGCAATVHIGSLADSARDIADPVRCHGWDGVLQTRDLDLRFCLPFHGDSPGSRRVRAYQAMTQYLALEPAREARLSPALRAARVRAEASRLDPARPGKAVGFSFDLDRELAAWRAVLQRIQTLPAALQTEPLRQLARVSGRSTPLFTPRVFMLSMGFSDGQPNHTLRCWDALVNVVQQLPLEQQLDLARDLTPLVSSLSGLSWSMTMATSTSPRYKAAMLMTLVRASKEWAIPTRASVWRLAFHMALSLPVLQRAGVLRLLRRVIPSEGCRGWYPSVDIALVEAQLRALPDDA</sequence>